<comment type="cofactor">
    <cofactor evidence="1">
        <name>FAD</name>
        <dbReference type="ChEBI" id="CHEBI:57692"/>
    </cofactor>
</comment>
<evidence type="ECO:0000256" key="4">
    <source>
        <dbReference type="ARBA" id="ARBA00023002"/>
    </source>
</evidence>
<dbReference type="GO" id="GO:0005737">
    <property type="term" value="C:cytoplasm"/>
    <property type="evidence" value="ECO:0007669"/>
    <property type="project" value="TreeGrafter"/>
</dbReference>
<comment type="caution">
    <text evidence="7">The sequence shown here is derived from an EMBL/GenBank/DDBJ whole genome shotgun (WGS) entry which is preliminary data.</text>
</comment>
<accession>A0A4Z0WHM6</accession>
<keyword evidence="8" id="KW-1185">Reference proteome</keyword>
<dbReference type="AlphaFoldDB" id="A0A4Z0WHM6"/>
<dbReference type="InterPro" id="IPR050446">
    <property type="entry name" value="FAD-oxidoreductase/Apoptosis"/>
</dbReference>
<dbReference type="Pfam" id="PF14759">
    <property type="entry name" value="Reductase_C"/>
    <property type="match status" value="1"/>
</dbReference>
<dbReference type="PANTHER" id="PTHR43557:SF2">
    <property type="entry name" value="RIESKE DOMAIN-CONTAINING PROTEIN-RELATED"/>
    <property type="match status" value="1"/>
</dbReference>
<dbReference type="SUPFAM" id="SSF55424">
    <property type="entry name" value="FAD/NAD-linked reductases, dimerisation (C-terminal) domain"/>
    <property type="match status" value="1"/>
</dbReference>
<evidence type="ECO:0000313" key="8">
    <source>
        <dbReference type="Proteomes" id="UP000297475"/>
    </source>
</evidence>
<evidence type="ECO:0000256" key="3">
    <source>
        <dbReference type="ARBA" id="ARBA00022827"/>
    </source>
</evidence>
<feature type="domain" description="Reductase C-terminal" evidence="6">
    <location>
        <begin position="320"/>
        <end position="408"/>
    </location>
</feature>
<evidence type="ECO:0000259" key="6">
    <source>
        <dbReference type="Pfam" id="PF14759"/>
    </source>
</evidence>
<dbReference type="PRINTS" id="PR00368">
    <property type="entry name" value="FADPNR"/>
</dbReference>
<dbReference type="PRINTS" id="PR00411">
    <property type="entry name" value="PNDRDTASEI"/>
</dbReference>
<keyword evidence="2" id="KW-0285">Flavoprotein</keyword>
<keyword evidence="4" id="KW-0560">Oxidoreductase</keyword>
<protein>
    <submittedName>
        <fullName evidence="7">Ferredoxin reductase</fullName>
    </submittedName>
</protein>
<gene>
    <name evidence="7" type="ORF">E4656_01755</name>
</gene>
<dbReference type="Gene3D" id="3.50.50.60">
    <property type="entry name" value="FAD/NAD(P)-binding domain"/>
    <property type="match status" value="2"/>
</dbReference>
<dbReference type="InterPro" id="IPR036188">
    <property type="entry name" value="FAD/NAD-bd_sf"/>
</dbReference>
<dbReference type="GO" id="GO:0016651">
    <property type="term" value="F:oxidoreductase activity, acting on NAD(P)H"/>
    <property type="evidence" value="ECO:0007669"/>
    <property type="project" value="TreeGrafter"/>
</dbReference>
<evidence type="ECO:0000259" key="5">
    <source>
        <dbReference type="Pfam" id="PF07992"/>
    </source>
</evidence>
<dbReference type="Proteomes" id="UP000297475">
    <property type="component" value="Unassembled WGS sequence"/>
</dbReference>
<dbReference type="InterPro" id="IPR016156">
    <property type="entry name" value="FAD/NAD-linked_Rdtase_dimer_sf"/>
</dbReference>
<dbReference type="OrthoDB" id="9792592at2"/>
<dbReference type="Gene3D" id="3.30.390.30">
    <property type="match status" value="1"/>
</dbReference>
<dbReference type="InterPro" id="IPR023753">
    <property type="entry name" value="FAD/NAD-binding_dom"/>
</dbReference>
<feature type="domain" description="FAD/NAD(P)-binding" evidence="5">
    <location>
        <begin position="5"/>
        <end position="301"/>
    </location>
</feature>
<dbReference type="InterPro" id="IPR028202">
    <property type="entry name" value="Reductase_C"/>
</dbReference>
<evidence type="ECO:0000256" key="2">
    <source>
        <dbReference type="ARBA" id="ARBA00022630"/>
    </source>
</evidence>
<evidence type="ECO:0000256" key="1">
    <source>
        <dbReference type="ARBA" id="ARBA00001974"/>
    </source>
</evidence>
<name>A0A4Z0WHM6_9GAMM</name>
<dbReference type="SUPFAM" id="SSF51905">
    <property type="entry name" value="FAD/NAD(P)-binding domain"/>
    <property type="match status" value="1"/>
</dbReference>
<organism evidence="7 8">
    <name type="scientific">Natronospirillum operosum</name>
    <dbReference type="NCBI Taxonomy" id="2759953"/>
    <lineage>
        <taxon>Bacteria</taxon>
        <taxon>Pseudomonadati</taxon>
        <taxon>Pseudomonadota</taxon>
        <taxon>Gammaproteobacteria</taxon>
        <taxon>Oceanospirillales</taxon>
        <taxon>Natronospirillaceae</taxon>
        <taxon>Natronospirillum</taxon>
    </lineage>
</organism>
<reference evidence="7 8" key="1">
    <citation type="submission" date="2019-04" db="EMBL/GenBank/DDBJ databases">
        <title>Natronospirillum operosus gen. nov., sp. nov., a haloalkaliphilic satellite isolated from decaying biomass of laboratory culture of cyanobacterium Geitlerinema sp. and proposal of Natronospirillaceae fam. nov. and Saccharospirillaceae fam. nov.</title>
        <authorList>
            <person name="Kevbrin V."/>
            <person name="Boltyanskaya Y."/>
            <person name="Koziaeva V."/>
            <person name="Grouzdev D.S."/>
            <person name="Park M."/>
            <person name="Cho J."/>
        </authorList>
    </citation>
    <scope>NUCLEOTIDE SEQUENCE [LARGE SCALE GENOMIC DNA]</scope>
    <source>
        <strain evidence="7 8">G-116</strain>
    </source>
</reference>
<keyword evidence="3" id="KW-0274">FAD</keyword>
<dbReference type="Pfam" id="PF07992">
    <property type="entry name" value="Pyr_redox_2"/>
    <property type="match status" value="1"/>
</dbReference>
<dbReference type="RefSeq" id="WP_135480623.1">
    <property type="nucleotide sequence ID" value="NZ_SRMF01000001.1"/>
</dbReference>
<dbReference type="PANTHER" id="PTHR43557">
    <property type="entry name" value="APOPTOSIS-INDUCING FACTOR 1"/>
    <property type="match status" value="1"/>
</dbReference>
<evidence type="ECO:0000313" key="7">
    <source>
        <dbReference type="EMBL" id="TGG95171.1"/>
    </source>
</evidence>
<proteinExistence type="predicted"/>
<sequence length="410" mass="44362">MSAGMVIIGAGEAGVRAAVTLRDQGWTGPITLLGEEPHTPYERPPLSKAYLTGAHDSLTDIGGSGRLDELDIDFRPGVTVEAIKRDAKALMTRSGETLHYDKLLLAMGASARRIRIPKVPDPSILLLRSAEDSDRIRERIREGLHAVIIGGGFIGLEVAASLRQRGAEVHVLELQDELMKRAVPGVIAQKIRAEHEARGVNIHLSTRITDVNTRHDRRMLTLSNGQTIQADMIIAGVGAAPNTGLAESAGLRIENGVAVDGGMRTEDPDIFAAGDCCSFPHPLYDDLRIRLESWRCAQEQAEVAARNMLGESESYEKAPWFWSDQFDLGLQIVGMTDQGSETITRDLGERGRLLFSLRSDGSLAGAAGVAEGNAIARDIKVCERLINRGIKPNPEVLADPEAPLKPLLKA</sequence>
<dbReference type="EMBL" id="SRMF01000001">
    <property type="protein sequence ID" value="TGG95171.1"/>
    <property type="molecule type" value="Genomic_DNA"/>
</dbReference>